<organism evidence="1">
    <name type="scientific">marine sediment metagenome</name>
    <dbReference type="NCBI Taxonomy" id="412755"/>
    <lineage>
        <taxon>unclassified sequences</taxon>
        <taxon>metagenomes</taxon>
        <taxon>ecological metagenomes</taxon>
    </lineage>
</organism>
<name>A0A0F9B2C6_9ZZZZ</name>
<gene>
    <name evidence="1" type="ORF">LCGC14_2840850</name>
</gene>
<dbReference type="EMBL" id="LAZR01054369">
    <property type="protein sequence ID" value="KKK78706.1"/>
    <property type="molecule type" value="Genomic_DNA"/>
</dbReference>
<proteinExistence type="predicted"/>
<feature type="non-terminal residue" evidence="1">
    <location>
        <position position="37"/>
    </location>
</feature>
<comment type="caution">
    <text evidence="1">The sequence shown here is derived from an EMBL/GenBank/DDBJ whole genome shotgun (WGS) entry which is preliminary data.</text>
</comment>
<accession>A0A0F9B2C6</accession>
<reference evidence="1" key="1">
    <citation type="journal article" date="2015" name="Nature">
        <title>Complex archaea that bridge the gap between prokaryotes and eukaryotes.</title>
        <authorList>
            <person name="Spang A."/>
            <person name="Saw J.H."/>
            <person name="Jorgensen S.L."/>
            <person name="Zaremba-Niedzwiedzka K."/>
            <person name="Martijn J."/>
            <person name="Lind A.E."/>
            <person name="van Eijk R."/>
            <person name="Schleper C."/>
            <person name="Guy L."/>
            <person name="Ettema T.J."/>
        </authorList>
    </citation>
    <scope>NUCLEOTIDE SEQUENCE</scope>
</reference>
<protein>
    <submittedName>
        <fullName evidence="1">Uncharacterized protein</fullName>
    </submittedName>
</protein>
<sequence>MTKLGWIVNRLGIPPMVQRFEETMVRGHLVGIRTSDN</sequence>
<dbReference type="AlphaFoldDB" id="A0A0F9B2C6"/>
<evidence type="ECO:0000313" key="1">
    <source>
        <dbReference type="EMBL" id="KKK78706.1"/>
    </source>
</evidence>